<evidence type="ECO:0000313" key="2">
    <source>
        <dbReference type="Proteomes" id="UP000299102"/>
    </source>
</evidence>
<dbReference type="EMBL" id="BGZK01000344">
    <property type="protein sequence ID" value="GBP38134.1"/>
    <property type="molecule type" value="Genomic_DNA"/>
</dbReference>
<gene>
    <name evidence="1" type="ORF">EVAR_80417_1</name>
</gene>
<accession>A0A4C1VJN9</accession>
<keyword evidence="2" id="KW-1185">Reference proteome</keyword>
<proteinExistence type="predicted"/>
<protein>
    <submittedName>
        <fullName evidence="1">Uncharacterized protein</fullName>
    </submittedName>
</protein>
<evidence type="ECO:0000313" key="1">
    <source>
        <dbReference type="EMBL" id="GBP38134.1"/>
    </source>
</evidence>
<dbReference type="AlphaFoldDB" id="A0A4C1VJN9"/>
<dbReference type="Proteomes" id="UP000299102">
    <property type="component" value="Unassembled WGS sequence"/>
</dbReference>
<comment type="caution">
    <text evidence="1">The sequence shown here is derived from an EMBL/GenBank/DDBJ whole genome shotgun (WGS) entry which is preliminary data.</text>
</comment>
<reference evidence="1 2" key="1">
    <citation type="journal article" date="2019" name="Commun. Biol.">
        <title>The bagworm genome reveals a unique fibroin gene that provides high tensile strength.</title>
        <authorList>
            <person name="Kono N."/>
            <person name="Nakamura H."/>
            <person name="Ohtoshi R."/>
            <person name="Tomita M."/>
            <person name="Numata K."/>
            <person name="Arakawa K."/>
        </authorList>
    </citation>
    <scope>NUCLEOTIDE SEQUENCE [LARGE SCALE GENOMIC DNA]</scope>
</reference>
<organism evidence="1 2">
    <name type="scientific">Eumeta variegata</name>
    <name type="common">Bagworm moth</name>
    <name type="synonym">Eumeta japonica</name>
    <dbReference type="NCBI Taxonomy" id="151549"/>
    <lineage>
        <taxon>Eukaryota</taxon>
        <taxon>Metazoa</taxon>
        <taxon>Ecdysozoa</taxon>
        <taxon>Arthropoda</taxon>
        <taxon>Hexapoda</taxon>
        <taxon>Insecta</taxon>
        <taxon>Pterygota</taxon>
        <taxon>Neoptera</taxon>
        <taxon>Endopterygota</taxon>
        <taxon>Lepidoptera</taxon>
        <taxon>Glossata</taxon>
        <taxon>Ditrysia</taxon>
        <taxon>Tineoidea</taxon>
        <taxon>Psychidae</taxon>
        <taxon>Oiketicinae</taxon>
        <taxon>Eumeta</taxon>
    </lineage>
</organism>
<sequence length="136" mass="14464">MQFLCSIREQARGDTWGACATVSHVDAFACSEGLGARKSAAGGAAPHMLASGNSGALQLNYLSRSILSIWRSPVAARGHGAAAFLIACRDEDRRVGARALRRRLLDMHYKARSIAYRSAAAAQAAARPLLLLPTRS</sequence>
<name>A0A4C1VJN9_EUMVA</name>